<dbReference type="Ensembl" id="ENSDCDT00010072693.1">
    <property type="protein sequence ID" value="ENSDCDP00010061911.1"/>
    <property type="gene ID" value="ENSDCDG00010034083.1"/>
</dbReference>
<dbReference type="InterPro" id="IPR021939">
    <property type="entry name" value="KN_motif"/>
</dbReference>
<dbReference type="GO" id="GO:0005856">
    <property type="term" value="C:cytoskeleton"/>
    <property type="evidence" value="ECO:0007669"/>
    <property type="project" value="TreeGrafter"/>
</dbReference>
<dbReference type="FunFam" id="1.25.40.20:FF:000017">
    <property type="entry name" value="KN motif and ankyrin repeat domain-containing protein 1"/>
    <property type="match status" value="1"/>
</dbReference>
<evidence type="ECO:0000256" key="7">
    <source>
        <dbReference type="SAM" id="MobiDB-lite"/>
    </source>
</evidence>
<evidence type="ECO:0000313" key="8">
    <source>
        <dbReference type="Ensembl" id="ENSDCDP00010061911.1"/>
    </source>
</evidence>
<sequence length="1272" mass="138158">MAGAVHSDKPINTGGTKHSAAYYVKTPYGYHLDLDFLKYVDDIESGGTNNQYKLEAYRSKSIANLFQWTSSESVSSVSSDEILQTSSSSPSSSSMNQRKPPLPPSLSVHIPPSGNYVSSQAITASNRLLEEKHPPSSHSSAAPRPNPMVERTLMETRWRLEQEKATLPSSAPEPLPRRRLASFGGLGSVSSVSPYTGWNALKHSVIGGNKQSNDHHMQGISLGIASGGSLRHSPASSGRATPVTGVSPLHLQLVRDQMVMALQRLKEMEEQVKTIPLLKVKISILQEEKKQLVAELKNKKEQKEDTELTLNKQAHSTGSEEFALQNVQIMKESDKDLSACCGLEEFRQLTAEVQALERTIQDARLETHHSPKKSLQPRASRSVAAGGSVIMDEVVIPHQISQKSCLDVASEVKVETRSAAVGESDVMLGVPSKIEIEFESQQHIIQVLKEQVNHLEAELKEMTLKSEMNRLRNELHRAGGKNLSKKTLIQCIGTQSTVLTRSLGVGNHIELQDASTGEQWSKEGRAVSFGVSCKPDTRSVASGPNRAMTQWEVRERVQCFEKCVGNHVSMCSQAICTEASGREVGVIIEGTMEMPDRKVEHRTVGCGDCTVDVTVRPLKNMVSQGVLTEPVSKVDFGVMVTPRSVSQCTNTVLDAVSRFTNTVAARVTESSTNTSLNTTSEKHTNTSATLTRSVAIGDGKVKDAEGAMKTRSVSVDTSSRETVTNLTTLFSPVTKVTTRDTGVGFANVKENFLVGLRTRNIACGPSHLPDPTKTRSIATEVGDGRIRHASGHCHTLTQTTQTILQLQSPVVLEPGLCYYIQRMQRLLMDQQSLLSEGHGEPREVTLQPHTQLTSISSELVSALSCLDSAVRQGGTEELHSAANSQSSKASERPQTWKKNLVGKQISSALLVPLCDANSLKSIMKKKDGHHGLDDFEENLKVKSLAAIKLEDVAVTENLSEESEPERRDEASVIPQRRGAMHNLGKSLVERRKNLPKTEKSERYELNEKMLSACHALKVHLSDSKALSARELRSSLNTLQHEWFRVSSQKSARASLVEDFLCAAGSVSPTVLRHIANMADGNGNTALHYSVSHSNFTVVKRLLDADICNVDQQNKAGYTPIMLAALAAVENKEDMSVVEQLFSKGDVNAKASQAGQTALMLAVSHGRIDMVRALLASGSEVNSQDDEGSTALMCASEHGQADIVKLLLAQPDCDAALSDNDDSSALSIALEAGHKDIAMLLYAHINFSKGQTGGAPHIGGNIPPHPVVRNAFD</sequence>
<evidence type="ECO:0000256" key="5">
    <source>
        <dbReference type="PROSITE-ProRule" id="PRU00023"/>
    </source>
</evidence>
<keyword evidence="3 5" id="KW-0040">ANK repeat</keyword>
<accession>A0AAY4EXC2</accession>
<evidence type="ECO:0000256" key="1">
    <source>
        <dbReference type="ARBA" id="ARBA00022553"/>
    </source>
</evidence>
<keyword evidence="4 6" id="KW-0175">Coiled coil</keyword>
<dbReference type="Proteomes" id="UP000694580">
    <property type="component" value="Chromosome 3"/>
</dbReference>
<evidence type="ECO:0000256" key="4">
    <source>
        <dbReference type="ARBA" id="ARBA00023054"/>
    </source>
</evidence>
<reference evidence="8" key="3">
    <citation type="submission" date="2025-09" db="UniProtKB">
        <authorList>
            <consortium name="Ensembl"/>
        </authorList>
    </citation>
    <scope>IDENTIFICATION</scope>
</reference>
<protein>
    <recommendedName>
        <fullName evidence="10">KN motif and ankyrin repeat domain-containing protein 1-like</fullName>
    </recommendedName>
</protein>
<reference evidence="8 9" key="1">
    <citation type="submission" date="2020-06" db="EMBL/GenBank/DDBJ databases">
        <authorList>
            <consortium name="Wellcome Sanger Institute Data Sharing"/>
        </authorList>
    </citation>
    <scope>NUCLEOTIDE SEQUENCE [LARGE SCALE GENOMIC DNA]</scope>
</reference>
<evidence type="ECO:0000313" key="9">
    <source>
        <dbReference type="Proteomes" id="UP000694580"/>
    </source>
</evidence>
<name>A0AAY4EXC2_9TELE</name>
<evidence type="ECO:0008006" key="10">
    <source>
        <dbReference type="Google" id="ProtNLM"/>
    </source>
</evidence>
<dbReference type="GeneTree" id="ENSGT00940000154886"/>
<evidence type="ECO:0000256" key="6">
    <source>
        <dbReference type="SAM" id="Coils"/>
    </source>
</evidence>
<dbReference type="Pfam" id="PF12796">
    <property type="entry name" value="Ank_2"/>
    <property type="match status" value="2"/>
</dbReference>
<dbReference type="GO" id="GO:0030837">
    <property type="term" value="P:negative regulation of actin filament polymerization"/>
    <property type="evidence" value="ECO:0007669"/>
    <property type="project" value="InterPro"/>
</dbReference>
<feature type="repeat" description="ANK" evidence="5">
    <location>
        <begin position="1081"/>
        <end position="1103"/>
    </location>
</feature>
<dbReference type="SMART" id="SM00248">
    <property type="entry name" value="ANK"/>
    <property type="match status" value="5"/>
</dbReference>
<dbReference type="Pfam" id="PF12075">
    <property type="entry name" value="KN_motif"/>
    <property type="match status" value="1"/>
</dbReference>
<dbReference type="PROSITE" id="PS50088">
    <property type="entry name" value="ANK_REPEAT"/>
    <property type="match status" value="2"/>
</dbReference>
<keyword evidence="9" id="KW-1185">Reference proteome</keyword>
<feature type="region of interest" description="Disordered" evidence="7">
    <location>
        <begin position="876"/>
        <end position="895"/>
    </location>
</feature>
<feature type="compositionally biased region" description="Polar residues" evidence="7">
    <location>
        <begin position="881"/>
        <end position="895"/>
    </location>
</feature>
<gene>
    <name evidence="8" type="primary">kank1b</name>
</gene>
<dbReference type="AlphaFoldDB" id="A0AAY4EXC2"/>
<dbReference type="PROSITE" id="PS50297">
    <property type="entry name" value="ANK_REP_REGION"/>
    <property type="match status" value="2"/>
</dbReference>
<dbReference type="PANTHER" id="PTHR24168:SF19">
    <property type="entry name" value="KN MOTIF AND ANKYRIN REPEAT DOMAIN-CONTAINING PROTEIN 1"/>
    <property type="match status" value="1"/>
</dbReference>
<proteinExistence type="predicted"/>
<dbReference type="GO" id="GO:0005737">
    <property type="term" value="C:cytoplasm"/>
    <property type="evidence" value="ECO:0007669"/>
    <property type="project" value="TreeGrafter"/>
</dbReference>
<dbReference type="SUPFAM" id="SSF48403">
    <property type="entry name" value="Ankyrin repeat"/>
    <property type="match status" value="1"/>
</dbReference>
<feature type="repeat" description="ANK" evidence="5">
    <location>
        <begin position="1153"/>
        <end position="1185"/>
    </location>
</feature>
<keyword evidence="2" id="KW-0677">Repeat</keyword>
<organism evidence="8 9">
    <name type="scientific">Denticeps clupeoides</name>
    <name type="common">denticle herring</name>
    <dbReference type="NCBI Taxonomy" id="299321"/>
    <lineage>
        <taxon>Eukaryota</taxon>
        <taxon>Metazoa</taxon>
        <taxon>Chordata</taxon>
        <taxon>Craniata</taxon>
        <taxon>Vertebrata</taxon>
        <taxon>Euteleostomi</taxon>
        <taxon>Actinopterygii</taxon>
        <taxon>Neopterygii</taxon>
        <taxon>Teleostei</taxon>
        <taxon>Clupei</taxon>
        <taxon>Clupeiformes</taxon>
        <taxon>Denticipitoidei</taxon>
        <taxon>Denticipitidae</taxon>
        <taxon>Denticeps</taxon>
    </lineage>
</organism>
<feature type="coiled-coil region" evidence="6">
    <location>
        <begin position="438"/>
        <end position="474"/>
    </location>
</feature>
<dbReference type="PANTHER" id="PTHR24168">
    <property type="entry name" value="KN MOTIF AND ANKYRIN REPEAT DOMAIN-CONTAINING"/>
    <property type="match status" value="1"/>
</dbReference>
<feature type="coiled-coil region" evidence="6">
    <location>
        <begin position="251"/>
        <end position="313"/>
    </location>
</feature>
<dbReference type="InterPro" id="IPR047184">
    <property type="entry name" value="KANK1-4"/>
</dbReference>
<evidence type="ECO:0000256" key="2">
    <source>
        <dbReference type="ARBA" id="ARBA00022737"/>
    </source>
</evidence>
<dbReference type="InterPro" id="IPR002110">
    <property type="entry name" value="Ankyrin_rpt"/>
</dbReference>
<evidence type="ECO:0000256" key="3">
    <source>
        <dbReference type="ARBA" id="ARBA00023043"/>
    </source>
</evidence>
<dbReference type="Gene3D" id="1.25.40.20">
    <property type="entry name" value="Ankyrin repeat-containing domain"/>
    <property type="match status" value="1"/>
</dbReference>
<feature type="region of interest" description="Disordered" evidence="7">
    <location>
        <begin position="77"/>
        <end position="110"/>
    </location>
</feature>
<reference evidence="8" key="2">
    <citation type="submission" date="2025-08" db="UniProtKB">
        <authorList>
            <consortium name="Ensembl"/>
        </authorList>
    </citation>
    <scope>IDENTIFICATION</scope>
</reference>
<dbReference type="InterPro" id="IPR036770">
    <property type="entry name" value="Ankyrin_rpt-contain_sf"/>
</dbReference>
<keyword evidence="1" id="KW-0597">Phosphoprotein</keyword>